<name>A0A1L9VMK4_ASPGL</name>
<dbReference type="STRING" id="1160497.A0A1L9VMK4"/>
<evidence type="ECO:0000256" key="2">
    <source>
        <dbReference type="ARBA" id="ARBA00023015"/>
    </source>
</evidence>
<organism evidence="8 9">
    <name type="scientific">Aspergillus glaucus CBS 516.65</name>
    <dbReference type="NCBI Taxonomy" id="1160497"/>
    <lineage>
        <taxon>Eukaryota</taxon>
        <taxon>Fungi</taxon>
        <taxon>Dikarya</taxon>
        <taxon>Ascomycota</taxon>
        <taxon>Pezizomycotina</taxon>
        <taxon>Eurotiomycetes</taxon>
        <taxon>Eurotiomycetidae</taxon>
        <taxon>Eurotiales</taxon>
        <taxon>Aspergillaceae</taxon>
        <taxon>Aspergillus</taxon>
        <taxon>Aspergillus subgen. Aspergillus</taxon>
    </lineage>
</organism>
<dbReference type="SMART" id="SM00906">
    <property type="entry name" value="Fungal_trans"/>
    <property type="match status" value="1"/>
</dbReference>
<dbReference type="CDD" id="cd12148">
    <property type="entry name" value="fungal_TF_MHR"/>
    <property type="match status" value="1"/>
</dbReference>
<dbReference type="VEuPathDB" id="FungiDB:ASPGLDRAFT_65957"/>
<evidence type="ECO:0000259" key="7">
    <source>
        <dbReference type="PROSITE" id="PS50048"/>
    </source>
</evidence>
<feature type="compositionally biased region" description="Pro residues" evidence="6">
    <location>
        <begin position="198"/>
        <end position="209"/>
    </location>
</feature>
<dbReference type="PANTHER" id="PTHR43374">
    <property type="entry name" value="FLAVIN PRENYLTRANSFERASE"/>
    <property type="match status" value="1"/>
</dbReference>
<dbReference type="Pfam" id="PF04082">
    <property type="entry name" value="Fungal_trans"/>
    <property type="match status" value="1"/>
</dbReference>
<feature type="region of interest" description="Disordered" evidence="6">
    <location>
        <begin position="59"/>
        <end position="79"/>
    </location>
</feature>
<evidence type="ECO:0000256" key="3">
    <source>
        <dbReference type="ARBA" id="ARBA00023125"/>
    </source>
</evidence>
<proteinExistence type="predicted"/>
<evidence type="ECO:0000313" key="9">
    <source>
        <dbReference type="Proteomes" id="UP000184300"/>
    </source>
</evidence>
<reference evidence="9" key="1">
    <citation type="journal article" date="2017" name="Genome Biol.">
        <title>Comparative genomics reveals high biological diversity and specific adaptations in the industrially and medically important fungal genus Aspergillus.</title>
        <authorList>
            <person name="de Vries R.P."/>
            <person name="Riley R."/>
            <person name="Wiebenga A."/>
            <person name="Aguilar-Osorio G."/>
            <person name="Amillis S."/>
            <person name="Uchima C.A."/>
            <person name="Anderluh G."/>
            <person name="Asadollahi M."/>
            <person name="Askin M."/>
            <person name="Barry K."/>
            <person name="Battaglia E."/>
            <person name="Bayram O."/>
            <person name="Benocci T."/>
            <person name="Braus-Stromeyer S.A."/>
            <person name="Caldana C."/>
            <person name="Canovas D."/>
            <person name="Cerqueira G.C."/>
            <person name="Chen F."/>
            <person name="Chen W."/>
            <person name="Choi C."/>
            <person name="Clum A."/>
            <person name="Dos Santos R.A."/>
            <person name="Damasio A.R."/>
            <person name="Diallinas G."/>
            <person name="Emri T."/>
            <person name="Fekete E."/>
            <person name="Flipphi M."/>
            <person name="Freyberg S."/>
            <person name="Gallo A."/>
            <person name="Gournas C."/>
            <person name="Habgood R."/>
            <person name="Hainaut M."/>
            <person name="Harispe M.L."/>
            <person name="Henrissat B."/>
            <person name="Hilden K.S."/>
            <person name="Hope R."/>
            <person name="Hossain A."/>
            <person name="Karabika E."/>
            <person name="Karaffa L."/>
            <person name="Karanyi Z."/>
            <person name="Krasevec N."/>
            <person name="Kuo A."/>
            <person name="Kusch H."/>
            <person name="LaButti K."/>
            <person name="Lagendijk E.L."/>
            <person name="Lapidus A."/>
            <person name="Levasseur A."/>
            <person name="Lindquist E."/>
            <person name="Lipzen A."/>
            <person name="Logrieco A.F."/>
            <person name="MacCabe A."/>
            <person name="Maekelae M.R."/>
            <person name="Malavazi I."/>
            <person name="Melin P."/>
            <person name="Meyer V."/>
            <person name="Mielnichuk N."/>
            <person name="Miskei M."/>
            <person name="Molnar A.P."/>
            <person name="Mule G."/>
            <person name="Ngan C.Y."/>
            <person name="Orejas M."/>
            <person name="Orosz E."/>
            <person name="Ouedraogo J.P."/>
            <person name="Overkamp K.M."/>
            <person name="Park H.-S."/>
            <person name="Perrone G."/>
            <person name="Piumi F."/>
            <person name="Punt P.J."/>
            <person name="Ram A.F."/>
            <person name="Ramon A."/>
            <person name="Rauscher S."/>
            <person name="Record E."/>
            <person name="Riano-Pachon D.M."/>
            <person name="Robert V."/>
            <person name="Roehrig J."/>
            <person name="Ruller R."/>
            <person name="Salamov A."/>
            <person name="Salih N.S."/>
            <person name="Samson R.A."/>
            <person name="Sandor E."/>
            <person name="Sanguinetti M."/>
            <person name="Schuetze T."/>
            <person name="Sepcic K."/>
            <person name="Shelest E."/>
            <person name="Sherlock G."/>
            <person name="Sophianopoulou V."/>
            <person name="Squina F.M."/>
            <person name="Sun H."/>
            <person name="Susca A."/>
            <person name="Todd R.B."/>
            <person name="Tsang A."/>
            <person name="Unkles S.E."/>
            <person name="van de Wiele N."/>
            <person name="van Rossen-Uffink D."/>
            <person name="Oliveira J.V."/>
            <person name="Vesth T.C."/>
            <person name="Visser J."/>
            <person name="Yu J.-H."/>
            <person name="Zhou M."/>
            <person name="Andersen M.R."/>
            <person name="Archer D.B."/>
            <person name="Baker S.E."/>
            <person name="Benoit I."/>
            <person name="Brakhage A.A."/>
            <person name="Braus G.H."/>
            <person name="Fischer R."/>
            <person name="Frisvad J.C."/>
            <person name="Goldman G.H."/>
            <person name="Houbraken J."/>
            <person name="Oakley B."/>
            <person name="Pocsi I."/>
            <person name="Scazzocchio C."/>
            <person name="Seiboth B."/>
            <person name="vanKuyk P.A."/>
            <person name="Wortman J."/>
            <person name="Dyer P.S."/>
            <person name="Grigoriev I.V."/>
        </authorList>
    </citation>
    <scope>NUCLEOTIDE SEQUENCE [LARGE SCALE GENOMIC DNA]</scope>
    <source>
        <strain evidence="9">CBS 516.65</strain>
    </source>
</reference>
<dbReference type="CDD" id="cd00067">
    <property type="entry name" value="GAL4"/>
    <property type="match status" value="1"/>
</dbReference>
<dbReference type="GO" id="GO:0003677">
    <property type="term" value="F:DNA binding"/>
    <property type="evidence" value="ECO:0007669"/>
    <property type="project" value="UniProtKB-KW"/>
</dbReference>
<feature type="compositionally biased region" description="Low complexity" evidence="6">
    <location>
        <begin position="66"/>
        <end position="79"/>
    </location>
</feature>
<feature type="compositionally biased region" description="Low complexity" evidence="6">
    <location>
        <begin position="210"/>
        <end position="219"/>
    </location>
</feature>
<dbReference type="EMBL" id="KV878895">
    <property type="protein sequence ID" value="OJJ85145.1"/>
    <property type="molecule type" value="Genomic_DNA"/>
</dbReference>
<keyword evidence="5" id="KW-0539">Nucleus</keyword>
<dbReference type="Proteomes" id="UP000184300">
    <property type="component" value="Unassembled WGS sequence"/>
</dbReference>
<feature type="compositionally biased region" description="Acidic residues" evidence="6">
    <location>
        <begin position="140"/>
        <end position="156"/>
    </location>
</feature>
<feature type="region of interest" description="Disordered" evidence="6">
    <location>
        <begin position="191"/>
        <end position="219"/>
    </location>
</feature>
<keyword evidence="4" id="KW-0804">Transcription</keyword>
<dbReference type="PROSITE" id="PS50048">
    <property type="entry name" value="ZN2_CY6_FUNGAL_2"/>
    <property type="match status" value="1"/>
</dbReference>
<accession>A0A1L9VMK4</accession>
<dbReference type="AlphaFoldDB" id="A0A1L9VMK4"/>
<keyword evidence="3" id="KW-0238">DNA-binding</keyword>
<dbReference type="InterPro" id="IPR036864">
    <property type="entry name" value="Zn2-C6_fun-type_DNA-bd_sf"/>
</dbReference>
<evidence type="ECO:0000313" key="8">
    <source>
        <dbReference type="EMBL" id="OJJ85145.1"/>
    </source>
</evidence>
<dbReference type="Gene3D" id="4.10.240.10">
    <property type="entry name" value="Zn(2)-C6 fungal-type DNA-binding domain"/>
    <property type="match status" value="1"/>
</dbReference>
<dbReference type="InterPro" id="IPR004507">
    <property type="entry name" value="UbiX-like"/>
</dbReference>
<keyword evidence="1" id="KW-0479">Metal-binding</keyword>
<dbReference type="GO" id="GO:0016831">
    <property type="term" value="F:carboxy-lyase activity"/>
    <property type="evidence" value="ECO:0007669"/>
    <property type="project" value="TreeGrafter"/>
</dbReference>
<feature type="region of interest" description="Disordered" evidence="6">
    <location>
        <begin position="132"/>
        <end position="158"/>
    </location>
</feature>
<dbReference type="SUPFAM" id="SSF57701">
    <property type="entry name" value="Zn2/Cys6 DNA-binding domain"/>
    <property type="match status" value="1"/>
</dbReference>
<evidence type="ECO:0000256" key="5">
    <source>
        <dbReference type="ARBA" id="ARBA00023242"/>
    </source>
</evidence>
<dbReference type="GO" id="GO:0006351">
    <property type="term" value="P:DNA-templated transcription"/>
    <property type="evidence" value="ECO:0007669"/>
    <property type="project" value="InterPro"/>
</dbReference>
<protein>
    <recommendedName>
        <fullName evidence="7">Zn(2)-C6 fungal-type domain-containing protein</fullName>
    </recommendedName>
</protein>
<dbReference type="PROSITE" id="PS00463">
    <property type="entry name" value="ZN2_CY6_FUNGAL_1"/>
    <property type="match status" value="1"/>
</dbReference>
<dbReference type="GO" id="GO:0008270">
    <property type="term" value="F:zinc ion binding"/>
    <property type="evidence" value="ECO:0007669"/>
    <property type="project" value="InterPro"/>
</dbReference>
<evidence type="ECO:0000256" key="6">
    <source>
        <dbReference type="SAM" id="MobiDB-lite"/>
    </source>
</evidence>
<dbReference type="RefSeq" id="XP_022401843.1">
    <property type="nucleotide sequence ID" value="XM_022548962.1"/>
</dbReference>
<evidence type="ECO:0000256" key="1">
    <source>
        <dbReference type="ARBA" id="ARBA00022723"/>
    </source>
</evidence>
<dbReference type="Pfam" id="PF00172">
    <property type="entry name" value="Zn_clus"/>
    <property type="match status" value="1"/>
</dbReference>
<gene>
    <name evidence="8" type="ORF">ASPGLDRAFT_65957</name>
</gene>
<dbReference type="GeneID" id="34465222"/>
<keyword evidence="2" id="KW-0805">Transcription regulation</keyword>
<evidence type="ECO:0000256" key="4">
    <source>
        <dbReference type="ARBA" id="ARBA00023163"/>
    </source>
</evidence>
<dbReference type="InterPro" id="IPR001138">
    <property type="entry name" value="Zn2Cys6_DnaBD"/>
</dbReference>
<dbReference type="OrthoDB" id="1747771at2759"/>
<dbReference type="GO" id="GO:0000981">
    <property type="term" value="F:DNA-binding transcription factor activity, RNA polymerase II-specific"/>
    <property type="evidence" value="ECO:0007669"/>
    <property type="project" value="InterPro"/>
</dbReference>
<dbReference type="InterPro" id="IPR007219">
    <property type="entry name" value="XnlR_reg_dom"/>
</dbReference>
<sequence length="782" mass="87084">MTTFPFLHPCPIRRRPRLCKTCLPCRASKVRCDRNLPCGNCAKRNFTCSYSQAPLSTGATIPHLPPQSQSQSQQPPSTLLPSLQQHIIQREICPRNNPYPSVTVTPSDTSIPSARFTPDQSRFQYAAGNYEAGMDCDGVVGDDEGDDDDEDEDDPSDTVNISQAEWEDIHTKMGAMEQILNSLHLLFQSHSGRRCKGPEPPPPPPPPSTSSPSTSSIKESPLLKKGTIHIGPRSALVDIFNKSKTSDDTARALPKDDLLAELALGNQSVAYPFVDLWSSDPFTFNIVAVCDVLPVDVQCHRFFDYYKNIGAVLYPVLSDIAQVEQSVQQLLRNRAAAGGGYHPDDNGLVKPFGMSLGFLSLLFAILASGCQLSDLSASERELTSWVYVSCSYQCLRMMNYVAQPTVEVIQILLIISNVLSYNMNAGASYTLLGMTERMCMVLGLHVETPGFSRSEQAVRRKIWWTMAFQNSHFSLAYDRPSITMISQPEIPYDRKSMPGHRSYFESLCRVVLLALEVLRRRLDPEHSHVRYHDIREYKQRMHRILAEAAPHLRFADRCATIADNIERTELRLHSCYLISVLCRVSLDPDSHLDGNRRALVREDCIANLIGTIEAFVELHSINHHCSRSWISVQRAIACAFLLVAHDGQSHPQTRFLIQKLQDVLADHVYADGAVAHNSRTDSAKHLATSLRALREISAAFQARQMRTPPDSGVVSKSDTPNITVTVPATSGSMMVNPGMAAPAMPGYGQDQSYAPMEYEYPDMRNILDQVSDVMLFPSMSEL</sequence>
<feature type="domain" description="Zn(2)-C6 fungal-type" evidence="7">
    <location>
        <begin position="21"/>
        <end position="50"/>
    </location>
</feature>
<keyword evidence="9" id="KW-1185">Reference proteome</keyword>
<dbReference type="SMART" id="SM00066">
    <property type="entry name" value="GAL4"/>
    <property type="match status" value="1"/>
</dbReference>
<dbReference type="PANTHER" id="PTHR43374:SF1">
    <property type="entry name" value="FLAVIN PRENYLTRANSFERASE PAD1, MITOCHONDRIAL"/>
    <property type="match status" value="1"/>
</dbReference>